<comment type="similarity">
    <text evidence="1">Belongs to the leucine-binding protein family.</text>
</comment>
<dbReference type="Gene3D" id="3.40.50.2300">
    <property type="match status" value="2"/>
</dbReference>
<reference evidence="5 6" key="1">
    <citation type="submission" date="2016-03" db="EMBL/GenBank/DDBJ databases">
        <title>Genome sequence of Nesiotobacter sp. nov., a moderately halophilic alphaproteobacterium isolated from the Yellow Sea, China.</title>
        <authorList>
            <person name="Zhang G."/>
            <person name="Zhang R."/>
        </authorList>
    </citation>
    <scope>NUCLEOTIDE SEQUENCE [LARGE SCALE GENOMIC DNA]</scope>
    <source>
        <strain evidence="5 6">WB1-6</strain>
    </source>
</reference>
<proteinExistence type="inferred from homology"/>
<evidence type="ECO:0000256" key="3">
    <source>
        <dbReference type="ARBA" id="ARBA00022970"/>
    </source>
</evidence>
<keyword evidence="3" id="KW-0029">Amino-acid transport</keyword>
<keyword evidence="3" id="KW-0813">Transport</keyword>
<dbReference type="Proteomes" id="UP000185783">
    <property type="component" value="Unassembled WGS sequence"/>
</dbReference>
<feature type="domain" description="Leucine-binding protein" evidence="4">
    <location>
        <begin position="66"/>
        <end position="355"/>
    </location>
</feature>
<dbReference type="CDD" id="cd06339">
    <property type="entry name" value="PBP1_YraM_LppC_lipoprotein-like"/>
    <property type="match status" value="1"/>
</dbReference>
<dbReference type="AlphaFoldDB" id="A0A1U7JIH7"/>
<evidence type="ECO:0000256" key="2">
    <source>
        <dbReference type="ARBA" id="ARBA00022729"/>
    </source>
</evidence>
<keyword evidence="6" id="KW-1185">Reference proteome</keyword>
<evidence type="ECO:0000313" key="5">
    <source>
        <dbReference type="EMBL" id="OKL44546.1"/>
    </source>
</evidence>
<keyword evidence="2" id="KW-0732">Signal</keyword>
<dbReference type="PANTHER" id="PTHR30483">
    <property type="entry name" value="LEUCINE-SPECIFIC-BINDING PROTEIN"/>
    <property type="match status" value="1"/>
</dbReference>
<dbReference type="SUPFAM" id="SSF53822">
    <property type="entry name" value="Periplasmic binding protein-like I"/>
    <property type="match status" value="1"/>
</dbReference>
<accession>A0A1U7JIH7</accession>
<dbReference type="EMBL" id="LVVZ01000014">
    <property type="protein sequence ID" value="OKL44546.1"/>
    <property type="molecule type" value="Genomic_DNA"/>
</dbReference>
<dbReference type="GO" id="GO:0006865">
    <property type="term" value="P:amino acid transport"/>
    <property type="evidence" value="ECO:0007669"/>
    <property type="project" value="UniProtKB-KW"/>
</dbReference>
<dbReference type="InterPro" id="IPR028081">
    <property type="entry name" value="Leu-bd"/>
</dbReference>
<dbReference type="PANTHER" id="PTHR30483:SF6">
    <property type="entry name" value="PERIPLASMIC BINDING PROTEIN OF ABC TRANSPORTER FOR NATURAL AMINO ACIDS"/>
    <property type="match status" value="1"/>
</dbReference>
<gene>
    <name evidence="5" type="ORF">A3843_09195</name>
</gene>
<organism evidence="5 6">
    <name type="scientific">Pseudovibrio exalbescens</name>
    <dbReference type="NCBI Taxonomy" id="197461"/>
    <lineage>
        <taxon>Bacteria</taxon>
        <taxon>Pseudomonadati</taxon>
        <taxon>Pseudomonadota</taxon>
        <taxon>Alphaproteobacteria</taxon>
        <taxon>Hyphomicrobiales</taxon>
        <taxon>Stappiaceae</taxon>
        <taxon>Pseudovibrio</taxon>
    </lineage>
</organism>
<evidence type="ECO:0000313" key="6">
    <source>
        <dbReference type="Proteomes" id="UP000185783"/>
    </source>
</evidence>
<evidence type="ECO:0000256" key="1">
    <source>
        <dbReference type="ARBA" id="ARBA00010062"/>
    </source>
</evidence>
<dbReference type="InterPro" id="IPR028082">
    <property type="entry name" value="Peripla_BP_I"/>
</dbReference>
<name>A0A1U7JIH7_9HYPH</name>
<dbReference type="OrthoDB" id="7210494at2"/>
<dbReference type="STRING" id="197461.A3843_09195"/>
<protein>
    <submittedName>
        <fullName evidence="5">Ethanolamine utilization protein EutM</fullName>
    </submittedName>
</protein>
<dbReference type="Pfam" id="PF13458">
    <property type="entry name" value="Peripla_BP_6"/>
    <property type="match status" value="1"/>
</dbReference>
<dbReference type="InterPro" id="IPR051010">
    <property type="entry name" value="BCAA_transport"/>
</dbReference>
<comment type="caution">
    <text evidence="5">The sequence shown here is derived from an EMBL/GenBank/DDBJ whole genome shotgun (WGS) entry which is preliminary data.</text>
</comment>
<evidence type="ECO:0000259" key="4">
    <source>
        <dbReference type="Pfam" id="PF13458"/>
    </source>
</evidence>
<sequence>MSALQNASRGHFLKRTLQVVGLGITAVLAGCMAGPNYSNVYGPSTSPFEADTPPQVSGEVIGSGAVRVGLLLPMSGDGQTAGSVATLFKNSAQMALNDFQGADIQLLVKDTGGTFEGGQAAASAAIAEGAELILGPVFAQAVEGASSVARSSGIPVVGFSSDTSVAGNGTYLLSYLPESDVNRIVSYAANQERRSFAALLPNNSYGAVAEATFRQAVGRTNGRIVMVERYKPGDASDIRSKVTNLGRSIGQVDTLFIPEGGGVPPFAMQVLTENAANIGELKLIGSGQWNTPEVLQSPVMVGSWFPGPDNRSFDQFSQRYTSAFGQPPARNASLAYDATILAAGLVRSAGPDRFTDRVLTNKDGFLGIDGVFRFTSAGMSERGLAVYAVTSQGKAEPVAAAPRSFAPQF</sequence>